<protein>
    <recommendedName>
        <fullName evidence="7">Tetratricopeptide repeat protein</fullName>
    </recommendedName>
</protein>
<dbReference type="PANTHER" id="PTHR44835">
    <property type="entry name" value="UDP-N-ACETYLGLUCOSAMINE--PEPTIDE N-ACETYLGLUCOSAMINYLTRANSFERASE SPINDLY-RELATED"/>
    <property type="match status" value="1"/>
</dbReference>
<name>A0A7J7H5E4_CAMSI</name>
<evidence type="ECO:0000256" key="4">
    <source>
        <dbReference type="SAM" id="SignalP"/>
    </source>
</evidence>
<evidence type="ECO:0000256" key="2">
    <source>
        <dbReference type="ARBA" id="ARBA00022676"/>
    </source>
</evidence>
<gene>
    <name evidence="5" type="ORF">HYC85_013744</name>
</gene>
<feature type="chain" id="PRO_5029615419" description="Tetratricopeptide repeat protein" evidence="4">
    <location>
        <begin position="31"/>
        <end position="156"/>
    </location>
</feature>
<dbReference type="Proteomes" id="UP000593564">
    <property type="component" value="Unassembled WGS sequence"/>
</dbReference>
<keyword evidence="3" id="KW-0808">Transferase</keyword>
<dbReference type="SUPFAM" id="SSF48452">
    <property type="entry name" value="TPR-like"/>
    <property type="match status" value="1"/>
</dbReference>
<reference evidence="5 6" key="2">
    <citation type="submission" date="2020-07" db="EMBL/GenBank/DDBJ databases">
        <title>Genome assembly of wild tea tree DASZ reveals pedigree and selection history of tea varieties.</title>
        <authorList>
            <person name="Zhang W."/>
        </authorList>
    </citation>
    <scope>NUCLEOTIDE SEQUENCE [LARGE SCALE GENOMIC DNA]</scope>
    <source>
        <strain evidence="6">cv. G240</strain>
        <tissue evidence="5">Leaf</tissue>
    </source>
</reference>
<evidence type="ECO:0008006" key="7">
    <source>
        <dbReference type="Google" id="ProtNLM"/>
    </source>
</evidence>
<organism evidence="5 6">
    <name type="scientific">Camellia sinensis</name>
    <name type="common">Tea plant</name>
    <name type="synonym">Thea sinensis</name>
    <dbReference type="NCBI Taxonomy" id="4442"/>
    <lineage>
        <taxon>Eukaryota</taxon>
        <taxon>Viridiplantae</taxon>
        <taxon>Streptophyta</taxon>
        <taxon>Embryophyta</taxon>
        <taxon>Tracheophyta</taxon>
        <taxon>Spermatophyta</taxon>
        <taxon>Magnoliopsida</taxon>
        <taxon>eudicotyledons</taxon>
        <taxon>Gunneridae</taxon>
        <taxon>Pentapetalae</taxon>
        <taxon>asterids</taxon>
        <taxon>Ericales</taxon>
        <taxon>Theaceae</taxon>
        <taxon>Camellia</taxon>
    </lineage>
</organism>
<keyword evidence="6" id="KW-1185">Reference proteome</keyword>
<comment type="caution">
    <text evidence="5">The sequence shown here is derived from an EMBL/GenBank/DDBJ whole genome shotgun (WGS) entry which is preliminary data.</text>
</comment>
<feature type="signal peptide" evidence="4">
    <location>
        <begin position="1"/>
        <end position="30"/>
    </location>
</feature>
<reference evidence="6" key="1">
    <citation type="journal article" date="2020" name="Nat. Commun.">
        <title>Genome assembly of wild tea tree DASZ reveals pedigree and selection history of tea varieties.</title>
        <authorList>
            <person name="Zhang W."/>
            <person name="Zhang Y."/>
            <person name="Qiu H."/>
            <person name="Guo Y."/>
            <person name="Wan H."/>
            <person name="Zhang X."/>
            <person name="Scossa F."/>
            <person name="Alseekh S."/>
            <person name="Zhang Q."/>
            <person name="Wang P."/>
            <person name="Xu L."/>
            <person name="Schmidt M.H."/>
            <person name="Jia X."/>
            <person name="Li D."/>
            <person name="Zhu A."/>
            <person name="Guo F."/>
            <person name="Chen W."/>
            <person name="Ni D."/>
            <person name="Usadel B."/>
            <person name="Fernie A.R."/>
            <person name="Wen W."/>
        </authorList>
    </citation>
    <scope>NUCLEOTIDE SEQUENCE [LARGE SCALE GENOMIC DNA]</scope>
    <source>
        <strain evidence="6">cv. G240</strain>
    </source>
</reference>
<sequence length="156" mass="17757">MFLLISFINLLKRLLLFLVTVAFLTHQPKGEITFLIEGKANCVVEAPSESQLENELRELISRGQCLSSVKLEGDIDQGVEYYKKALYYNWHYADAMYNLGVAYGEMLKFDMGKMDAAGSMIEKAIVANPTYAEAYNNLGLHFTNLNWLFYVVFIFG</sequence>
<dbReference type="PANTHER" id="PTHR44835:SF1">
    <property type="entry name" value="PROTEIN O-GLCNAC TRANSFERASE"/>
    <property type="match status" value="1"/>
</dbReference>
<evidence type="ECO:0000256" key="1">
    <source>
        <dbReference type="ARBA" id="ARBA00004922"/>
    </source>
</evidence>
<keyword evidence="2" id="KW-0328">Glycosyltransferase</keyword>
<accession>A0A7J7H5E4</accession>
<keyword evidence="4" id="KW-0732">Signal</keyword>
<dbReference type="GO" id="GO:0016757">
    <property type="term" value="F:glycosyltransferase activity"/>
    <property type="evidence" value="ECO:0007669"/>
    <property type="project" value="UniProtKB-KW"/>
</dbReference>
<dbReference type="Gene3D" id="1.25.40.10">
    <property type="entry name" value="Tetratricopeptide repeat domain"/>
    <property type="match status" value="1"/>
</dbReference>
<dbReference type="AlphaFoldDB" id="A0A7J7H5E4"/>
<evidence type="ECO:0000256" key="3">
    <source>
        <dbReference type="ARBA" id="ARBA00022679"/>
    </source>
</evidence>
<proteinExistence type="predicted"/>
<evidence type="ECO:0000313" key="6">
    <source>
        <dbReference type="Proteomes" id="UP000593564"/>
    </source>
</evidence>
<dbReference type="EMBL" id="JACBKZ010000006">
    <property type="protein sequence ID" value="KAF5947787.1"/>
    <property type="molecule type" value="Genomic_DNA"/>
</dbReference>
<dbReference type="InterPro" id="IPR051939">
    <property type="entry name" value="Glycosyltr_41/O-GlcNAc_trsf"/>
</dbReference>
<evidence type="ECO:0000313" key="5">
    <source>
        <dbReference type="EMBL" id="KAF5947787.1"/>
    </source>
</evidence>
<comment type="pathway">
    <text evidence="1">Protein modification; protein glycosylation.</text>
</comment>
<dbReference type="InterPro" id="IPR011990">
    <property type="entry name" value="TPR-like_helical_dom_sf"/>
</dbReference>